<evidence type="ECO:0000313" key="3">
    <source>
        <dbReference type="Proteomes" id="UP000024635"/>
    </source>
</evidence>
<reference evidence="3" key="1">
    <citation type="journal article" date="2015" name="Nat. Genet.">
        <title>The genome and transcriptome of the zoonotic hookworm Ancylostoma ceylanicum identify infection-specific gene families.</title>
        <authorList>
            <person name="Schwarz E.M."/>
            <person name="Hu Y."/>
            <person name="Antoshechkin I."/>
            <person name="Miller M.M."/>
            <person name="Sternberg P.W."/>
            <person name="Aroian R.V."/>
        </authorList>
    </citation>
    <scope>NUCLEOTIDE SEQUENCE</scope>
    <source>
        <strain evidence="3">HY135</strain>
    </source>
</reference>
<proteinExistence type="predicted"/>
<feature type="region of interest" description="Disordered" evidence="1">
    <location>
        <begin position="74"/>
        <end position="96"/>
    </location>
</feature>
<feature type="compositionally biased region" description="Basic and acidic residues" evidence="1">
    <location>
        <begin position="80"/>
        <end position="92"/>
    </location>
</feature>
<dbReference type="AlphaFoldDB" id="A0A016WK94"/>
<protein>
    <submittedName>
        <fullName evidence="2">Uncharacterized protein</fullName>
    </submittedName>
</protein>
<dbReference type="Proteomes" id="UP000024635">
    <property type="component" value="Unassembled WGS sequence"/>
</dbReference>
<comment type="caution">
    <text evidence="2">The sequence shown here is derived from an EMBL/GenBank/DDBJ whole genome shotgun (WGS) entry which is preliminary data.</text>
</comment>
<evidence type="ECO:0000256" key="1">
    <source>
        <dbReference type="SAM" id="MobiDB-lite"/>
    </source>
</evidence>
<feature type="region of interest" description="Disordered" evidence="1">
    <location>
        <begin position="120"/>
        <end position="139"/>
    </location>
</feature>
<dbReference type="EMBL" id="JARK01000233">
    <property type="protein sequence ID" value="EYC40006.1"/>
    <property type="molecule type" value="Genomic_DNA"/>
</dbReference>
<sequence length="139" mass="15446">MSNYHNQPDRPANAGLPGLWCSLRSHCFSMAHSHHVGPSSPYRNSCFSYLPISWRQSTHSMAADRLTNFFPAMYGSRNTPHPDEQRFERRGTDSPMEADSIDSIFPNFCVTAHTPTASDPYPGVSPLLDASPPLSHRGT</sequence>
<evidence type="ECO:0000313" key="2">
    <source>
        <dbReference type="EMBL" id="EYC40006.1"/>
    </source>
</evidence>
<keyword evidence="3" id="KW-1185">Reference proteome</keyword>
<gene>
    <name evidence="2" type="primary">Acey_s0633.g897</name>
    <name evidence="2" type="ORF">Y032_0633g897</name>
</gene>
<organism evidence="2 3">
    <name type="scientific">Ancylostoma ceylanicum</name>
    <dbReference type="NCBI Taxonomy" id="53326"/>
    <lineage>
        <taxon>Eukaryota</taxon>
        <taxon>Metazoa</taxon>
        <taxon>Ecdysozoa</taxon>
        <taxon>Nematoda</taxon>
        <taxon>Chromadorea</taxon>
        <taxon>Rhabditida</taxon>
        <taxon>Rhabditina</taxon>
        <taxon>Rhabditomorpha</taxon>
        <taxon>Strongyloidea</taxon>
        <taxon>Ancylostomatidae</taxon>
        <taxon>Ancylostomatinae</taxon>
        <taxon>Ancylostoma</taxon>
    </lineage>
</organism>
<name>A0A016WK94_9BILA</name>
<accession>A0A016WK94</accession>